<name>A0A2D3V2S3_9PEZI</name>
<dbReference type="OrthoDB" id="2129288at2759"/>
<sequence length="150" mass="17207">MPIWKFHHHPDIFTDNSERLAIARAATAFYVSHGIPDYYVNIQFFPLTPNEFYTGGNPISTTVFVEITHVARHWDPTDNAAALRMKDSFDKILMPYTTDRGLHLEYCVHESPAALWRINGIDPPESFGPDDQEQAVKNRARLNQLRANPK</sequence>
<organism evidence="2 3">
    <name type="scientific">Ramularia collo-cygni</name>
    <dbReference type="NCBI Taxonomy" id="112498"/>
    <lineage>
        <taxon>Eukaryota</taxon>
        <taxon>Fungi</taxon>
        <taxon>Dikarya</taxon>
        <taxon>Ascomycota</taxon>
        <taxon>Pezizomycotina</taxon>
        <taxon>Dothideomycetes</taxon>
        <taxon>Dothideomycetidae</taxon>
        <taxon>Mycosphaerellales</taxon>
        <taxon>Mycosphaerellaceae</taxon>
        <taxon>Ramularia</taxon>
    </lineage>
</organism>
<feature type="domain" description="Tautomerase cis-CaaD-like" evidence="1">
    <location>
        <begin position="1"/>
        <end position="139"/>
    </location>
</feature>
<dbReference type="Proteomes" id="UP000225277">
    <property type="component" value="Unassembled WGS sequence"/>
</dbReference>
<dbReference type="InterPro" id="IPR028116">
    <property type="entry name" value="Cis-CaaD-like"/>
</dbReference>
<dbReference type="AlphaFoldDB" id="A0A2D3V2S3"/>
<protein>
    <recommendedName>
        <fullName evidence="1">Tautomerase cis-CaaD-like domain-containing protein</fullName>
    </recommendedName>
</protein>
<evidence type="ECO:0000313" key="3">
    <source>
        <dbReference type="Proteomes" id="UP000225277"/>
    </source>
</evidence>
<dbReference type="RefSeq" id="XP_023624727.1">
    <property type="nucleotide sequence ID" value="XM_023768959.1"/>
</dbReference>
<dbReference type="Pfam" id="PF14832">
    <property type="entry name" value="Tautomerase_3"/>
    <property type="match status" value="1"/>
</dbReference>
<evidence type="ECO:0000313" key="2">
    <source>
        <dbReference type="EMBL" id="CZT17836.1"/>
    </source>
</evidence>
<dbReference type="GeneID" id="35598870"/>
<proteinExistence type="predicted"/>
<keyword evidence="3" id="KW-1185">Reference proteome</keyword>
<dbReference type="InterPro" id="IPR014347">
    <property type="entry name" value="Tautomerase/MIF_sf"/>
</dbReference>
<accession>A0A2D3V2S3</accession>
<evidence type="ECO:0000259" key="1">
    <source>
        <dbReference type="Pfam" id="PF14832"/>
    </source>
</evidence>
<dbReference type="EMBL" id="FJUY01000004">
    <property type="protein sequence ID" value="CZT17836.1"/>
    <property type="molecule type" value="Genomic_DNA"/>
</dbReference>
<dbReference type="Gene3D" id="3.30.429.10">
    <property type="entry name" value="Macrophage Migration Inhibitory Factor"/>
    <property type="match status" value="1"/>
</dbReference>
<reference evidence="2 3" key="1">
    <citation type="submission" date="2016-03" db="EMBL/GenBank/DDBJ databases">
        <authorList>
            <person name="Ploux O."/>
        </authorList>
    </citation>
    <scope>NUCLEOTIDE SEQUENCE [LARGE SCALE GENOMIC DNA]</scope>
    <source>
        <strain evidence="2 3">URUG2</strain>
    </source>
</reference>
<gene>
    <name evidence="2" type="ORF">RCC_03672</name>
</gene>